<evidence type="ECO:0000313" key="1">
    <source>
        <dbReference type="EMBL" id="KEH38148.1"/>
    </source>
</evidence>
<evidence type="ECO:0000313" key="2">
    <source>
        <dbReference type="EnsemblPlants" id="KEH38148"/>
    </source>
</evidence>
<dbReference type="HOGENOM" id="CLU_1689337_0_0_1"/>
<dbReference type="InterPro" id="IPR055326">
    <property type="entry name" value="MINIYO"/>
</dbReference>
<dbReference type="PANTHER" id="PTHR47605:SF2">
    <property type="entry name" value="TRANSCRIPTIONAL ELONGATION REGULATOR MINIYO"/>
    <property type="match status" value="1"/>
</dbReference>
<dbReference type="PANTHER" id="PTHR47605">
    <property type="entry name" value="TRANSCRIPTIONAL ELONGATION REGULATOR MINIYO"/>
    <property type="match status" value="1"/>
</dbReference>
<organism evidence="1 3">
    <name type="scientific">Medicago truncatula</name>
    <name type="common">Barrel medic</name>
    <name type="synonym">Medicago tribuloides</name>
    <dbReference type="NCBI Taxonomy" id="3880"/>
    <lineage>
        <taxon>Eukaryota</taxon>
        <taxon>Viridiplantae</taxon>
        <taxon>Streptophyta</taxon>
        <taxon>Embryophyta</taxon>
        <taxon>Tracheophyta</taxon>
        <taxon>Spermatophyta</taxon>
        <taxon>Magnoliopsida</taxon>
        <taxon>eudicotyledons</taxon>
        <taxon>Gunneridae</taxon>
        <taxon>Pentapetalae</taxon>
        <taxon>rosids</taxon>
        <taxon>fabids</taxon>
        <taxon>Fabales</taxon>
        <taxon>Fabaceae</taxon>
        <taxon>Papilionoideae</taxon>
        <taxon>50 kb inversion clade</taxon>
        <taxon>NPAAA clade</taxon>
        <taxon>Hologalegina</taxon>
        <taxon>IRL clade</taxon>
        <taxon>Trifolieae</taxon>
        <taxon>Medicago</taxon>
    </lineage>
</organism>
<reference evidence="1 3" key="1">
    <citation type="journal article" date="2011" name="Nature">
        <title>The Medicago genome provides insight into the evolution of rhizobial symbioses.</title>
        <authorList>
            <person name="Young N.D."/>
            <person name="Debelle F."/>
            <person name="Oldroyd G.E."/>
            <person name="Geurts R."/>
            <person name="Cannon S.B."/>
            <person name="Udvardi M.K."/>
            <person name="Benedito V.A."/>
            <person name="Mayer K.F."/>
            <person name="Gouzy J."/>
            <person name="Schoof H."/>
            <person name="Van de Peer Y."/>
            <person name="Proost S."/>
            <person name="Cook D.R."/>
            <person name="Meyers B.C."/>
            <person name="Spannagl M."/>
            <person name="Cheung F."/>
            <person name="De Mita S."/>
            <person name="Krishnakumar V."/>
            <person name="Gundlach H."/>
            <person name="Zhou S."/>
            <person name="Mudge J."/>
            <person name="Bharti A.K."/>
            <person name="Murray J.D."/>
            <person name="Naoumkina M.A."/>
            <person name="Rosen B."/>
            <person name="Silverstein K.A."/>
            <person name="Tang H."/>
            <person name="Rombauts S."/>
            <person name="Zhao P.X."/>
            <person name="Zhou P."/>
            <person name="Barbe V."/>
            <person name="Bardou P."/>
            <person name="Bechner M."/>
            <person name="Bellec A."/>
            <person name="Berger A."/>
            <person name="Berges H."/>
            <person name="Bidwell S."/>
            <person name="Bisseling T."/>
            <person name="Choisne N."/>
            <person name="Couloux A."/>
            <person name="Denny R."/>
            <person name="Deshpande S."/>
            <person name="Dai X."/>
            <person name="Doyle J.J."/>
            <person name="Dudez A.M."/>
            <person name="Farmer A.D."/>
            <person name="Fouteau S."/>
            <person name="Franken C."/>
            <person name="Gibelin C."/>
            <person name="Gish J."/>
            <person name="Goldstein S."/>
            <person name="Gonzalez A.J."/>
            <person name="Green P.J."/>
            <person name="Hallab A."/>
            <person name="Hartog M."/>
            <person name="Hua A."/>
            <person name="Humphray S.J."/>
            <person name="Jeong D.H."/>
            <person name="Jing Y."/>
            <person name="Jocker A."/>
            <person name="Kenton S.M."/>
            <person name="Kim D.J."/>
            <person name="Klee K."/>
            <person name="Lai H."/>
            <person name="Lang C."/>
            <person name="Lin S."/>
            <person name="Macmil S.L."/>
            <person name="Magdelenat G."/>
            <person name="Matthews L."/>
            <person name="McCorrison J."/>
            <person name="Monaghan E.L."/>
            <person name="Mun J.H."/>
            <person name="Najar F.Z."/>
            <person name="Nicholson C."/>
            <person name="Noirot C."/>
            <person name="O'Bleness M."/>
            <person name="Paule C.R."/>
            <person name="Poulain J."/>
            <person name="Prion F."/>
            <person name="Qin B."/>
            <person name="Qu C."/>
            <person name="Retzel E.F."/>
            <person name="Riddle C."/>
            <person name="Sallet E."/>
            <person name="Samain S."/>
            <person name="Samson N."/>
            <person name="Sanders I."/>
            <person name="Saurat O."/>
            <person name="Scarpelli C."/>
            <person name="Schiex T."/>
            <person name="Segurens B."/>
            <person name="Severin A.J."/>
            <person name="Sherrier D.J."/>
            <person name="Shi R."/>
            <person name="Sims S."/>
            <person name="Singer S.R."/>
            <person name="Sinharoy S."/>
            <person name="Sterck L."/>
            <person name="Viollet A."/>
            <person name="Wang B.B."/>
            <person name="Wang K."/>
            <person name="Wang M."/>
            <person name="Wang X."/>
            <person name="Warfsmann J."/>
            <person name="Weissenbach J."/>
            <person name="White D.D."/>
            <person name="White J.D."/>
            <person name="Wiley G.B."/>
            <person name="Wincker P."/>
            <person name="Xing Y."/>
            <person name="Yang L."/>
            <person name="Yao Z."/>
            <person name="Ying F."/>
            <person name="Zhai J."/>
            <person name="Zhou L."/>
            <person name="Zuber A."/>
            <person name="Denarie J."/>
            <person name="Dixon R.A."/>
            <person name="May G.D."/>
            <person name="Schwartz D.C."/>
            <person name="Rogers J."/>
            <person name="Quetier F."/>
            <person name="Town C.D."/>
            <person name="Roe B.A."/>
        </authorList>
    </citation>
    <scope>NUCLEOTIDE SEQUENCE [LARGE SCALE GENOMIC DNA]</scope>
    <source>
        <strain evidence="1">A17</strain>
        <strain evidence="2 3">cv. Jemalong A17</strain>
    </source>
</reference>
<accession>A0A072V9S4</accession>
<dbReference type="EMBL" id="CM001218">
    <property type="protein sequence ID" value="KEH38148.1"/>
    <property type="molecule type" value="Genomic_DNA"/>
</dbReference>
<sequence length="156" mass="18256">MQRNNTALELCLMAGPGDMVVIERSLDLLFHVFVLKYFDLCTQNFLSSRRALSLTWKLHSLSIDFLVGIEVFVQNEGGILLKLYRIFMDNEDILEAYVKSRFLMPLTGPRFEDHLHIVVVHHLPSFIFHTCTVDKLLLRNRLVRSLFERLCWETTT</sequence>
<protein>
    <submittedName>
        <fullName evidence="1 2">Uncharacterized protein</fullName>
    </submittedName>
</protein>
<gene>
    <name evidence="1" type="ordered locus">MTR_2g060565</name>
</gene>
<proteinExistence type="predicted"/>
<dbReference type="Proteomes" id="UP000002051">
    <property type="component" value="Chromosome 2"/>
</dbReference>
<evidence type="ECO:0000313" key="3">
    <source>
        <dbReference type="Proteomes" id="UP000002051"/>
    </source>
</evidence>
<dbReference type="AlphaFoldDB" id="A0A072V9S4"/>
<dbReference type="EnsemblPlants" id="KEH38148">
    <property type="protein sequence ID" value="KEH38148"/>
    <property type="gene ID" value="MTR_2g060565"/>
</dbReference>
<reference evidence="1 3" key="2">
    <citation type="journal article" date="2014" name="BMC Genomics">
        <title>An improved genome release (version Mt4.0) for the model legume Medicago truncatula.</title>
        <authorList>
            <person name="Tang H."/>
            <person name="Krishnakumar V."/>
            <person name="Bidwell S."/>
            <person name="Rosen B."/>
            <person name="Chan A."/>
            <person name="Zhou S."/>
            <person name="Gentzbittel L."/>
            <person name="Childs K.L."/>
            <person name="Yandell M."/>
            <person name="Gundlach H."/>
            <person name="Mayer K.F."/>
            <person name="Schwartz D.C."/>
            <person name="Town C.D."/>
        </authorList>
    </citation>
    <scope>GENOME REANNOTATION</scope>
    <source>
        <strain evidence="1">A17</strain>
        <strain evidence="2 3">cv. Jemalong A17</strain>
    </source>
</reference>
<keyword evidence="3" id="KW-1185">Reference proteome</keyword>
<name>A0A072V9S4_MEDTR</name>
<reference evidence="2" key="3">
    <citation type="submission" date="2015-04" db="UniProtKB">
        <authorList>
            <consortium name="EnsemblPlants"/>
        </authorList>
    </citation>
    <scope>IDENTIFICATION</scope>
    <source>
        <strain evidence="2">cv. Jemalong A17</strain>
    </source>
</reference>